<dbReference type="Proteomes" id="UP001291653">
    <property type="component" value="Unassembled WGS sequence"/>
</dbReference>
<comment type="caution">
    <text evidence="2">The sequence shown here is derived from an EMBL/GenBank/DDBJ whole genome shotgun (WGS) entry which is preliminary data.</text>
</comment>
<name>A0ABQ5P6X7_9ACTN</name>
<accession>A0ABQ5P6X7</accession>
<keyword evidence="1" id="KW-0812">Transmembrane</keyword>
<dbReference type="RefSeq" id="WP_323450322.1">
    <property type="nucleotide sequence ID" value="NZ_BSBI01000014.1"/>
</dbReference>
<proteinExistence type="predicted"/>
<organism evidence="2 3">
    <name type="scientific">Streptomyces yaizuensis</name>
    <dbReference type="NCBI Taxonomy" id="2989713"/>
    <lineage>
        <taxon>Bacteria</taxon>
        <taxon>Bacillati</taxon>
        <taxon>Actinomycetota</taxon>
        <taxon>Actinomycetes</taxon>
        <taxon>Kitasatosporales</taxon>
        <taxon>Streptomycetaceae</taxon>
        <taxon>Streptomyces</taxon>
    </lineage>
</organism>
<evidence type="ECO:0000313" key="2">
    <source>
        <dbReference type="EMBL" id="GLF98338.1"/>
    </source>
</evidence>
<gene>
    <name evidence="2" type="ORF">SYYSPA8_28595</name>
</gene>
<dbReference type="EMBL" id="BSBI01000014">
    <property type="protein sequence ID" value="GLF98338.1"/>
    <property type="molecule type" value="Genomic_DNA"/>
</dbReference>
<feature type="transmembrane region" description="Helical" evidence="1">
    <location>
        <begin position="28"/>
        <end position="53"/>
    </location>
</feature>
<protein>
    <submittedName>
        <fullName evidence="2">Uncharacterized protein</fullName>
    </submittedName>
</protein>
<keyword evidence="1" id="KW-1133">Transmembrane helix</keyword>
<keyword evidence="1" id="KW-0472">Membrane</keyword>
<evidence type="ECO:0000313" key="3">
    <source>
        <dbReference type="Proteomes" id="UP001291653"/>
    </source>
</evidence>
<sequence length="57" mass="6296">MIRPPVVEQRRTTARSSARRTWTVVKRFLGCAAWPTFAFGAVALCFATVALALTDNL</sequence>
<reference evidence="2 3" key="1">
    <citation type="submission" date="2022-10" db="EMBL/GenBank/DDBJ databases">
        <title>Draft genome sequence of Streptomyces sp. YSPA8.</title>
        <authorList>
            <person name="Moriuchi R."/>
            <person name="Dohra H."/>
            <person name="Yamamura H."/>
            <person name="Kodani S."/>
        </authorList>
    </citation>
    <scope>NUCLEOTIDE SEQUENCE [LARGE SCALE GENOMIC DNA]</scope>
    <source>
        <strain evidence="2 3">YSPA8</strain>
    </source>
</reference>
<keyword evidence="3" id="KW-1185">Reference proteome</keyword>
<evidence type="ECO:0000256" key="1">
    <source>
        <dbReference type="SAM" id="Phobius"/>
    </source>
</evidence>